<evidence type="ECO:0000256" key="5">
    <source>
        <dbReference type="ARBA" id="ARBA00022272"/>
    </source>
</evidence>
<protein>
    <recommendedName>
        <fullName evidence="5 10">N-(5'-phosphoribosyl)anthranilate isomerase</fullName>
        <shortName evidence="10">PRAI</shortName>
        <ecNumber evidence="4 10">5.3.1.24</ecNumber>
    </recommendedName>
</protein>
<dbReference type="Pfam" id="PF00697">
    <property type="entry name" value="PRAI"/>
    <property type="match status" value="1"/>
</dbReference>
<dbReference type="GO" id="GO:0004640">
    <property type="term" value="F:phosphoribosylanthranilate isomerase activity"/>
    <property type="evidence" value="ECO:0007669"/>
    <property type="project" value="UniProtKB-UniRule"/>
</dbReference>
<comment type="catalytic activity">
    <reaction evidence="1 10">
        <text>N-(5-phospho-beta-D-ribosyl)anthranilate = 1-(2-carboxyphenylamino)-1-deoxy-D-ribulose 5-phosphate</text>
        <dbReference type="Rhea" id="RHEA:21540"/>
        <dbReference type="ChEBI" id="CHEBI:18277"/>
        <dbReference type="ChEBI" id="CHEBI:58613"/>
        <dbReference type="EC" id="5.3.1.24"/>
    </reaction>
</comment>
<reference evidence="12 13" key="1">
    <citation type="journal article" date="2016" name="Int. J. Syst. Evol. Microbiol.">
        <title>Chitinibacter fontanus sp. nov., isolated from a spring.</title>
        <authorList>
            <person name="Sheu S.Y."/>
            <person name="Li Y.S."/>
            <person name="Young C.C."/>
            <person name="Chen W.M."/>
        </authorList>
    </citation>
    <scope>NUCLEOTIDE SEQUENCE [LARGE SCALE GENOMIC DNA]</scope>
    <source>
        <strain evidence="12 13">STM-7</strain>
    </source>
</reference>
<keyword evidence="7 10" id="KW-0822">Tryptophan biosynthesis</keyword>
<dbReference type="InterPro" id="IPR011060">
    <property type="entry name" value="RibuloseP-bd_barrel"/>
</dbReference>
<dbReference type="CDD" id="cd00405">
    <property type="entry name" value="PRAI"/>
    <property type="match status" value="1"/>
</dbReference>
<evidence type="ECO:0000259" key="11">
    <source>
        <dbReference type="Pfam" id="PF00697"/>
    </source>
</evidence>
<dbReference type="FunFam" id="3.20.20.70:FF:000075">
    <property type="entry name" value="Tryptophan biosynthesis protein TRP1"/>
    <property type="match status" value="1"/>
</dbReference>
<gene>
    <name evidence="10" type="primary">trpF</name>
    <name evidence="12" type="ORF">HZU75_16035</name>
</gene>
<dbReference type="UniPathway" id="UPA00035">
    <property type="reaction ID" value="UER00042"/>
</dbReference>
<dbReference type="NCBIfam" id="NF002298">
    <property type="entry name" value="PRK01222.1-4"/>
    <property type="match status" value="1"/>
</dbReference>
<dbReference type="InterPro" id="IPR013785">
    <property type="entry name" value="Aldolase_TIM"/>
</dbReference>
<evidence type="ECO:0000256" key="3">
    <source>
        <dbReference type="ARBA" id="ARBA00007571"/>
    </source>
</evidence>
<evidence type="ECO:0000256" key="9">
    <source>
        <dbReference type="ARBA" id="ARBA00023235"/>
    </source>
</evidence>
<dbReference type="NCBIfam" id="NF002299">
    <property type="entry name" value="PRK01222.1-6"/>
    <property type="match status" value="1"/>
</dbReference>
<evidence type="ECO:0000256" key="2">
    <source>
        <dbReference type="ARBA" id="ARBA00004664"/>
    </source>
</evidence>
<evidence type="ECO:0000256" key="1">
    <source>
        <dbReference type="ARBA" id="ARBA00001164"/>
    </source>
</evidence>
<evidence type="ECO:0000256" key="8">
    <source>
        <dbReference type="ARBA" id="ARBA00023141"/>
    </source>
</evidence>
<dbReference type="InterPro" id="IPR044643">
    <property type="entry name" value="TrpF_fam"/>
</dbReference>
<organism evidence="12 13">
    <name type="scientific">Chitinibacter fontanus</name>
    <dbReference type="NCBI Taxonomy" id="1737446"/>
    <lineage>
        <taxon>Bacteria</taxon>
        <taxon>Pseudomonadati</taxon>
        <taxon>Pseudomonadota</taxon>
        <taxon>Betaproteobacteria</taxon>
        <taxon>Neisseriales</taxon>
        <taxon>Chitinibacteraceae</taxon>
        <taxon>Chitinibacter</taxon>
    </lineage>
</organism>
<evidence type="ECO:0000313" key="13">
    <source>
        <dbReference type="Proteomes" id="UP000510822"/>
    </source>
</evidence>
<dbReference type="InterPro" id="IPR001240">
    <property type="entry name" value="PRAI_dom"/>
</dbReference>
<keyword evidence="6 10" id="KW-0028">Amino-acid biosynthesis</keyword>
<proteinExistence type="inferred from homology"/>
<dbReference type="SUPFAM" id="SSF51366">
    <property type="entry name" value="Ribulose-phoshate binding barrel"/>
    <property type="match status" value="1"/>
</dbReference>
<keyword evidence="13" id="KW-1185">Reference proteome</keyword>
<dbReference type="EC" id="5.3.1.24" evidence="4 10"/>
<dbReference type="AlphaFoldDB" id="A0A7D5ZIK1"/>
<keyword evidence="9 10" id="KW-0413">Isomerase</keyword>
<evidence type="ECO:0000256" key="10">
    <source>
        <dbReference type="HAMAP-Rule" id="MF_00135"/>
    </source>
</evidence>
<dbReference type="RefSeq" id="WP_180306981.1">
    <property type="nucleotide sequence ID" value="NZ_CP058952.1"/>
</dbReference>
<dbReference type="PANTHER" id="PTHR42894:SF1">
    <property type="entry name" value="N-(5'-PHOSPHORIBOSYL)ANTHRANILATE ISOMERASE"/>
    <property type="match status" value="1"/>
</dbReference>
<evidence type="ECO:0000256" key="6">
    <source>
        <dbReference type="ARBA" id="ARBA00022605"/>
    </source>
</evidence>
<dbReference type="HAMAP" id="MF_00135">
    <property type="entry name" value="PRAI"/>
    <property type="match status" value="1"/>
</dbReference>
<dbReference type="Proteomes" id="UP000510822">
    <property type="component" value="Chromosome"/>
</dbReference>
<dbReference type="EMBL" id="CP058952">
    <property type="protein sequence ID" value="QLI82908.1"/>
    <property type="molecule type" value="Genomic_DNA"/>
</dbReference>
<comment type="similarity">
    <text evidence="3 10">Belongs to the TrpF family.</text>
</comment>
<dbReference type="Gene3D" id="3.20.20.70">
    <property type="entry name" value="Aldolase class I"/>
    <property type="match status" value="1"/>
</dbReference>
<name>A0A7D5ZIK1_9NEIS</name>
<evidence type="ECO:0000256" key="4">
    <source>
        <dbReference type="ARBA" id="ARBA00012572"/>
    </source>
</evidence>
<comment type="pathway">
    <text evidence="2 10">Amino-acid biosynthesis; L-tryptophan biosynthesis; L-tryptophan from chorismate: step 3/5.</text>
</comment>
<accession>A0A7D5ZIK1</accession>
<dbReference type="PANTHER" id="PTHR42894">
    <property type="entry name" value="N-(5'-PHOSPHORIBOSYL)ANTHRANILATE ISOMERASE"/>
    <property type="match status" value="1"/>
</dbReference>
<evidence type="ECO:0000313" key="12">
    <source>
        <dbReference type="EMBL" id="QLI82908.1"/>
    </source>
</evidence>
<keyword evidence="8 10" id="KW-0057">Aromatic amino acid biosynthesis</keyword>
<sequence length="209" mass="22746">MPVPRIKVCGLRDRDTIFQTIEAGADAIGLVFYPPSPRHVSREAAAQLSASLPAFVTVVGLFVDAEPAFVSSVLESCAIDLLQFHGNEDLSDCIQFDRPFIKAIRVKPDTNLVEYAQRFVHPLCRGLLVDAWVDGVPGGTGEAFDWALLPERLPLPLILSGGLHPENVAQAIRKVKPWAVDVSSGVESSKGIKDLQRVQAFINAVHSVR</sequence>
<evidence type="ECO:0000256" key="7">
    <source>
        <dbReference type="ARBA" id="ARBA00022822"/>
    </source>
</evidence>
<dbReference type="GO" id="GO:0000162">
    <property type="term" value="P:L-tryptophan biosynthetic process"/>
    <property type="evidence" value="ECO:0007669"/>
    <property type="project" value="UniProtKB-UniRule"/>
</dbReference>
<dbReference type="KEGG" id="cfon:HZU75_16035"/>
<feature type="domain" description="N-(5'phosphoribosyl) anthranilate isomerase (PRAI)" evidence="11">
    <location>
        <begin position="7"/>
        <end position="203"/>
    </location>
</feature>